<dbReference type="KEGG" id="aaf:AURANDRAFT_70829"/>
<dbReference type="PANTHER" id="PTHR35213">
    <property type="entry name" value="RING-TYPE DOMAIN-CONTAINING PROTEIN-RELATED"/>
    <property type="match status" value="1"/>
</dbReference>
<feature type="region of interest" description="Disordered" evidence="1">
    <location>
        <begin position="211"/>
        <end position="251"/>
    </location>
</feature>
<accession>F0Y0U6</accession>
<gene>
    <name evidence="2" type="ORF">AURANDRAFT_70829</name>
</gene>
<dbReference type="GeneID" id="20227940"/>
<reference evidence="2 3" key="1">
    <citation type="journal article" date="2011" name="Proc. Natl. Acad. Sci. U.S.A.">
        <title>Niche of harmful alga Aureococcus anophagefferens revealed through ecogenomics.</title>
        <authorList>
            <person name="Gobler C.J."/>
            <person name="Berry D.L."/>
            <person name="Dyhrman S.T."/>
            <person name="Wilhelm S.W."/>
            <person name="Salamov A."/>
            <person name="Lobanov A.V."/>
            <person name="Zhang Y."/>
            <person name="Collier J.L."/>
            <person name="Wurch L.L."/>
            <person name="Kustka A.B."/>
            <person name="Dill B.D."/>
            <person name="Shah M."/>
            <person name="VerBerkmoes N.C."/>
            <person name="Kuo A."/>
            <person name="Terry A."/>
            <person name="Pangilinan J."/>
            <person name="Lindquist E.A."/>
            <person name="Lucas S."/>
            <person name="Paulsen I.T."/>
            <person name="Hattenrath-Lehmann T.K."/>
            <person name="Talmage S.C."/>
            <person name="Walker E.A."/>
            <person name="Koch F."/>
            <person name="Burson A.M."/>
            <person name="Marcoval M.A."/>
            <person name="Tang Y.Z."/>
            <person name="Lecleir G.R."/>
            <person name="Coyne K.J."/>
            <person name="Berg G.M."/>
            <person name="Bertrand E.M."/>
            <person name="Saito M.A."/>
            <person name="Gladyshev V.N."/>
            <person name="Grigoriev I.V."/>
        </authorList>
    </citation>
    <scope>NUCLEOTIDE SEQUENCE [LARGE SCALE GENOMIC DNA]</scope>
    <source>
        <strain evidence="3">CCMP 1984</strain>
    </source>
</reference>
<dbReference type="EMBL" id="GL833122">
    <property type="protein sequence ID" value="EGB11680.1"/>
    <property type="molecule type" value="Genomic_DNA"/>
</dbReference>
<feature type="region of interest" description="Disordered" evidence="1">
    <location>
        <begin position="911"/>
        <end position="933"/>
    </location>
</feature>
<dbReference type="InParanoid" id="F0Y0U6"/>
<proteinExistence type="predicted"/>
<organism evidence="3">
    <name type="scientific">Aureococcus anophagefferens</name>
    <name type="common">Harmful bloom alga</name>
    <dbReference type="NCBI Taxonomy" id="44056"/>
    <lineage>
        <taxon>Eukaryota</taxon>
        <taxon>Sar</taxon>
        <taxon>Stramenopiles</taxon>
        <taxon>Ochrophyta</taxon>
        <taxon>Pelagophyceae</taxon>
        <taxon>Pelagomonadales</taxon>
        <taxon>Pelagomonadaceae</taxon>
        <taxon>Aureococcus</taxon>
    </lineage>
</organism>
<feature type="region of interest" description="Disordered" evidence="1">
    <location>
        <begin position="99"/>
        <end position="129"/>
    </location>
</feature>
<evidence type="ECO:0000313" key="2">
    <source>
        <dbReference type="EMBL" id="EGB11680.1"/>
    </source>
</evidence>
<protein>
    <submittedName>
        <fullName evidence="2">Uncharacterized protein</fullName>
    </submittedName>
</protein>
<evidence type="ECO:0000256" key="1">
    <source>
        <dbReference type="SAM" id="MobiDB-lite"/>
    </source>
</evidence>
<name>F0Y0U6_AURAN</name>
<keyword evidence="3" id="KW-1185">Reference proteome</keyword>
<dbReference type="PANTHER" id="PTHR35213:SF5">
    <property type="entry name" value="RING-TYPE DOMAIN-CONTAINING PROTEIN"/>
    <property type="match status" value="1"/>
</dbReference>
<dbReference type="eggNOG" id="ENOG502QRTK">
    <property type="taxonomic scope" value="Eukaryota"/>
</dbReference>
<dbReference type="RefSeq" id="XP_009034023.1">
    <property type="nucleotide sequence ID" value="XM_009035775.1"/>
</dbReference>
<dbReference type="Proteomes" id="UP000002729">
    <property type="component" value="Unassembled WGS sequence"/>
</dbReference>
<dbReference type="OrthoDB" id="10656049at2759"/>
<dbReference type="SUPFAM" id="SSF53756">
    <property type="entry name" value="UDP-Glycosyltransferase/glycogen phosphorylase"/>
    <property type="match status" value="1"/>
</dbReference>
<evidence type="ECO:0000313" key="3">
    <source>
        <dbReference type="Proteomes" id="UP000002729"/>
    </source>
</evidence>
<sequence length="1491" mass="153956">MAEGGGLRRGKWTVEEERYVERVIRDFNNGLLHAAPGTTLRNYLSEKLNCDPMRITKKFTGDASIGKRVYHPRENAPEPAVERARREVAELEAAWRSKLQSQARESAASERRRGRHDDSDSDSTRDVGEAATRRIHAWLRRARRALKDAASLGDVDDIVREGEALRTSVSDAASAAAASRRARRARSTCTSSDEEATSLLVDFLRSAQRQRTVSFADESAPREPARASKRRRRDGDSDDDSDDPMNRPAQKPRGVKCAWILWTACSMGIGALINNSLNLFQSTALQPTPDAPAGAPPVAPCRKDGYGTCVDAGCDRWYDGCNHCRVGADGALACTRKGCPLWQFNALKEILKAATSLDVKTAHSDGDSADFDACLAAPPCLLKTHAFVFTSHRDLRDVLLSSMQMFGSCLGFGPEGLHSRDAAGSAAAHDVAPRFQQYAKWVPFACYDMAYERMYGDRPGEVDRLAAALGVGGFGGAAAVVDAVEALAAQSAAATAPDPANGTGPLEHWDAASGFAAHHVHESTSAPGAFARARTLVHVGLHLPGCNLPESFEQLRVGFGDWQVARGYDGASAGNAFVDSLPERAALAGEGAPARVFPRVAHVVFAGDDATVDATLDAADAARAAAPWLDVVVVDARRDRGAGAAAAARDKRFDFSCAGPDPGAAGHVATCGLEVGADYVLLARAAPRPGLYAKLREVATDERRPLASAFLFAGPAPAANPRFMTRRGGAAEAHVEAPPPADAVAVPARWARGLAAGAARVDGGAWAAALATASAHFGRAVVVDAAADLDAAPAPAPAAAPAADRVAAAAAALASASALVGLPAFERCCCALANPDAADDGAADGEPPAEWLWGDGPGDVALARCGLLRHLPLFLRRGAAPRATFAAPQQTAAAVVEGWCADAARAAVSGAAPRNGTAPRRARRDARRAPTAADACDAVAPPATRSVGCARAATSLGGPPGGRGAAAAPREVLYVRDAPLRDVEGADGRALRLVEWLCGAGHEVTLVSRGHAKGYRESGAAPAPASGRIFLPRTKSSRACSVAVKSDDELLGRVLTSSFLAAKQFDLALLEVNFDERFGDEPAARVALRRFRDARTPPRRVAVVSHALHYHALAELGRGDDQGTRRAAAAYGHERLLYASARVDAVLAPTEALAASFARLQASAARAGATHAPPAIAVAAHKPAVATAALVAGPDAGAHVASASNRSTALYVAAHSPATARDLAWLLEAWPRARRGCAALETATLVVAGADAWRGAVDAHCARERAASAADDDDAPASLEAAAKLRRADAAAPKAAGGCSAAWAPLAAAAAPAADAPAPPSALLDERAALGALARAARVVLAPGASPAETASTACFLAIEHGLPVVAPSNGTCGGLTLAGGATVVATGNAASPVVPYGDFGAAVADAFCDGSAWATRAHAALELGLLLSSHADWADDPRLRGLLTGDAGADCGRGARGTRGRRDAALDASLLDALRLAVRLDDAGAPWGEA</sequence>
<feature type="compositionally biased region" description="Basic and acidic residues" evidence="1">
    <location>
        <begin position="107"/>
        <end position="129"/>
    </location>
</feature>